<evidence type="ECO:0000256" key="11">
    <source>
        <dbReference type="ARBA" id="ARBA00023242"/>
    </source>
</evidence>
<reference evidence="14" key="1">
    <citation type="submission" date="2022-11" db="UniProtKB">
        <authorList>
            <consortium name="EnsemblMetazoa"/>
        </authorList>
    </citation>
    <scope>IDENTIFICATION</scope>
</reference>
<organism evidence="14 15">
    <name type="scientific">Patiria miniata</name>
    <name type="common">Bat star</name>
    <name type="synonym">Asterina miniata</name>
    <dbReference type="NCBI Taxonomy" id="46514"/>
    <lineage>
        <taxon>Eukaryota</taxon>
        <taxon>Metazoa</taxon>
        <taxon>Echinodermata</taxon>
        <taxon>Eleutherozoa</taxon>
        <taxon>Asterozoa</taxon>
        <taxon>Asteroidea</taxon>
        <taxon>Valvatacea</taxon>
        <taxon>Valvatida</taxon>
        <taxon>Asterinidae</taxon>
        <taxon>Patiria</taxon>
    </lineage>
</organism>
<accession>A0A914A3A1</accession>
<evidence type="ECO:0000313" key="15">
    <source>
        <dbReference type="Proteomes" id="UP000887568"/>
    </source>
</evidence>
<comment type="subcellular location">
    <subcellularLocation>
        <location evidence="1 12">Nucleus</location>
    </subcellularLocation>
</comment>
<dbReference type="InterPro" id="IPR029040">
    <property type="entry name" value="RPABC4/Spt4"/>
</dbReference>
<evidence type="ECO:0000256" key="8">
    <source>
        <dbReference type="ARBA" id="ARBA00023015"/>
    </source>
</evidence>
<evidence type="ECO:0000313" key="14">
    <source>
        <dbReference type="EnsemblMetazoa" id="XP_038058074.1"/>
    </source>
</evidence>
<dbReference type="InterPro" id="IPR022800">
    <property type="entry name" value="Spt4/RpoE2_Znf"/>
</dbReference>
<evidence type="ECO:0000256" key="9">
    <source>
        <dbReference type="ARBA" id="ARBA00023159"/>
    </source>
</evidence>
<keyword evidence="10 12" id="KW-0804">Transcription</keyword>
<protein>
    <recommendedName>
        <fullName evidence="3 12">Transcription elongation factor SPT4</fullName>
    </recommendedName>
</protein>
<dbReference type="GO" id="GO:0006355">
    <property type="term" value="P:regulation of DNA-templated transcription"/>
    <property type="evidence" value="ECO:0007669"/>
    <property type="project" value="InterPro"/>
</dbReference>
<dbReference type="PANTHER" id="PTHR12882">
    <property type="entry name" value="SUPPRESSOR OF TY 4"/>
    <property type="match status" value="1"/>
</dbReference>
<dbReference type="GeneID" id="119729540"/>
<dbReference type="PANTHER" id="PTHR12882:SF1">
    <property type="entry name" value="TRANSCRIPTION ELONGATION FACTOR SPT4"/>
    <property type="match status" value="1"/>
</dbReference>
<comment type="similarity">
    <text evidence="2 12">Belongs to the SPT4 family.</text>
</comment>
<dbReference type="CDD" id="cd07973">
    <property type="entry name" value="Spt4"/>
    <property type="match status" value="1"/>
</dbReference>
<dbReference type="InterPro" id="IPR009287">
    <property type="entry name" value="Spt4"/>
</dbReference>
<dbReference type="AlphaFoldDB" id="A0A914A3A1"/>
<dbReference type="GO" id="GO:0008270">
    <property type="term" value="F:zinc ion binding"/>
    <property type="evidence" value="ECO:0007669"/>
    <property type="project" value="UniProtKB-KW"/>
</dbReference>
<keyword evidence="5" id="KW-0479">Metal-binding</keyword>
<evidence type="ECO:0000259" key="13">
    <source>
        <dbReference type="SMART" id="SM01389"/>
    </source>
</evidence>
<keyword evidence="8" id="KW-0805">Transcription regulation</keyword>
<dbReference type="OMA" id="FDGMIAV"/>
<dbReference type="SUPFAM" id="SSF63393">
    <property type="entry name" value="RNA polymerase subunits"/>
    <property type="match status" value="1"/>
</dbReference>
<keyword evidence="4" id="KW-0678">Repressor</keyword>
<dbReference type="CTD" id="6827"/>
<dbReference type="InterPro" id="IPR038510">
    <property type="entry name" value="Spt4_sf"/>
</dbReference>
<keyword evidence="11 12" id="KW-0539">Nucleus</keyword>
<dbReference type="Proteomes" id="UP000887568">
    <property type="component" value="Unplaced"/>
</dbReference>
<dbReference type="SMART" id="SM01389">
    <property type="entry name" value="Spt4"/>
    <property type="match status" value="1"/>
</dbReference>
<dbReference type="OrthoDB" id="248751at2759"/>
<evidence type="ECO:0000256" key="5">
    <source>
        <dbReference type="ARBA" id="ARBA00022723"/>
    </source>
</evidence>
<keyword evidence="7" id="KW-0862">Zinc</keyword>
<dbReference type="PIRSF" id="PIRSF025023">
    <property type="entry name" value="Spt4"/>
    <property type="match status" value="1"/>
</dbReference>
<comment type="function">
    <text evidence="12">Component of the DRB sensitivity-inducing factor complex (DSIF complex), which regulates transcription elongation by RNA polymerase II.</text>
</comment>
<dbReference type="Pfam" id="PF06093">
    <property type="entry name" value="Spt4"/>
    <property type="match status" value="1"/>
</dbReference>
<evidence type="ECO:0000256" key="4">
    <source>
        <dbReference type="ARBA" id="ARBA00022491"/>
    </source>
</evidence>
<evidence type="ECO:0000256" key="2">
    <source>
        <dbReference type="ARBA" id="ARBA00010464"/>
    </source>
</evidence>
<dbReference type="RefSeq" id="XP_038058074.1">
    <property type="nucleotide sequence ID" value="XM_038202146.1"/>
</dbReference>
<dbReference type="GO" id="GO:0140673">
    <property type="term" value="P:transcription elongation-coupled chromatin remodeling"/>
    <property type="evidence" value="ECO:0007669"/>
    <property type="project" value="InterPro"/>
</dbReference>
<keyword evidence="9" id="KW-0010">Activator</keyword>
<name>A0A914A3A1_PATMI</name>
<dbReference type="GO" id="GO:0000993">
    <property type="term" value="F:RNA polymerase II complex binding"/>
    <property type="evidence" value="ECO:0007669"/>
    <property type="project" value="TreeGrafter"/>
</dbReference>
<evidence type="ECO:0000256" key="3">
    <source>
        <dbReference type="ARBA" id="ARBA00020182"/>
    </source>
</evidence>
<evidence type="ECO:0000256" key="1">
    <source>
        <dbReference type="ARBA" id="ARBA00004123"/>
    </source>
</evidence>
<dbReference type="EnsemblMetazoa" id="XM_038202146.1">
    <property type="protein sequence ID" value="XP_038058074.1"/>
    <property type="gene ID" value="LOC119729540"/>
</dbReference>
<keyword evidence="15" id="KW-1185">Reference proteome</keyword>
<feature type="domain" description="Spt4/RpoE2 zinc finger" evidence="13">
    <location>
        <begin position="11"/>
        <end position="88"/>
    </location>
</feature>
<evidence type="ECO:0000256" key="10">
    <source>
        <dbReference type="ARBA" id="ARBA00023163"/>
    </source>
</evidence>
<dbReference type="GO" id="GO:0032044">
    <property type="term" value="C:DSIF complex"/>
    <property type="evidence" value="ECO:0007669"/>
    <property type="project" value="TreeGrafter"/>
</dbReference>
<proteinExistence type="inferred from homology"/>
<dbReference type="FunFam" id="3.30.40.210:FF:000001">
    <property type="entry name" value="Transcription elongation factor SPT4"/>
    <property type="match status" value="1"/>
</dbReference>
<evidence type="ECO:0000256" key="6">
    <source>
        <dbReference type="ARBA" id="ARBA00022771"/>
    </source>
</evidence>
<evidence type="ECO:0000256" key="7">
    <source>
        <dbReference type="ARBA" id="ARBA00022833"/>
    </source>
</evidence>
<keyword evidence="6" id="KW-0863">Zinc-finger</keyword>
<dbReference type="Gene3D" id="3.30.40.210">
    <property type="match status" value="1"/>
</dbReference>
<evidence type="ECO:0000256" key="12">
    <source>
        <dbReference type="PIRNR" id="PIRNR025023"/>
    </source>
</evidence>
<sequence length="115" mass="13231">MEIVPKELRNLRACLMCSLIKTLDQFELDGCDNCEDYLQLKGNRDNVYDCTSTSFDGLVALTSPEDSWVGKWQRINRYHKGCYAVSVTGRLPNQVIRDLKSRGITYRSRDTSMRS</sequence>